<feature type="chain" id="PRO_5043714248" evidence="5">
    <location>
        <begin position="22"/>
        <end position="314"/>
    </location>
</feature>
<feature type="region of interest" description="Disordered" evidence="4">
    <location>
        <begin position="125"/>
        <end position="147"/>
    </location>
</feature>
<dbReference type="AlphaFoldDB" id="A0A7R8WXC4"/>
<dbReference type="Pfam" id="PF01297">
    <property type="entry name" value="ZnuA"/>
    <property type="match status" value="1"/>
</dbReference>
<evidence type="ECO:0000256" key="2">
    <source>
        <dbReference type="ARBA" id="ARBA00022448"/>
    </source>
</evidence>
<feature type="signal peptide" evidence="5">
    <location>
        <begin position="1"/>
        <end position="21"/>
    </location>
</feature>
<gene>
    <name evidence="6" type="ORF">CTOB1V02_LOCUS14460</name>
</gene>
<dbReference type="GO" id="GO:0030001">
    <property type="term" value="P:metal ion transport"/>
    <property type="evidence" value="ECO:0007669"/>
    <property type="project" value="InterPro"/>
</dbReference>
<sequence length="314" mass="33054">MSRLVPTVCFVVAVAAGAAVAEVPRVSTDIAPVHSLVSRVMQGVAEPDLIVAPGASPHEYSLRPSEAAALQDANIVFWIGPDLTPWMVGALDTLSADATVIPLLNHDQTERLSFRENAIFEADGHDDHDAHASDDHGHSHAEGASDPHAWLSPKNAGVWLDVIATTLAETDPENAALYLSNAKEGQAELATMIAEIEGILTPAKGGMFVVFHDAYQYFENAFDLPSAGAINLSDASDPSPARIADIQAHIAEHDITCVLSEPQFDPGLVRAVSGDSGARVAVLDPLGSDLQPGASLYPMMLQNLAQSLAECFGG</sequence>
<organism evidence="6">
    <name type="scientific">Cyprideis torosa</name>
    <dbReference type="NCBI Taxonomy" id="163714"/>
    <lineage>
        <taxon>Eukaryota</taxon>
        <taxon>Metazoa</taxon>
        <taxon>Ecdysozoa</taxon>
        <taxon>Arthropoda</taxon>
        <taxon>Crustacea</taxon>
        <taxon>Oligostraca</taxon>
        <taxon>Ostracoda</taxon>
        <taxon>Podocopa</taxon>
        <taxon>Podocopida</taxon>
        <taxon>Cytherocopina</taxon>
        <taxon>Cytheroidea</taxon>
        <taxon>Cytherideidae</taxon>
        <taxon>Cyprideis</taxon>
    </lineage>
</organism>
<feature type="compositionally biased region" description="Basic and acidic residues" evidence="4">
    <location>
        <begin position="125"/>
        <end position="145"/>
    </location>
</feature>
<dbReference type="InterPro" id="IPR006127">
    <property type="entry name" value="ZnuA-like"/>
</dbReference>
<evidence type="ECO:0000256" key="3">
    <source>
        <dbReference type="ARBA" id="ARBA00022729"/>
    </source>
</evidence>
<comment type="similarity">
    <text evidence="1">Belongs to the bacterial solute-binding protein 9 family.</text>
</comment>
<reference evidence="6" key="1">
    <citation type="submission" date="2020-11" db="EMBL/GenBank/DDBJ databases">
        <authorList>
            <person name="Tran Van P."/>
        </authorList>
    </citation>
    <scope>NUCLEOTIDE SEQUENCE</scope>
</reference>
<evidence type="ECO:0000256" key="1">
    <source>
        <dbReference type="ARBA" id="ARBA00011028"/>
    </source>
</evidence>
<dbReference type="PANTHER" id="PTHR42953:SF3">
    <property type="entry name" value="HIGH-AFFINITY ZINC UPTAKE SYSTEM PROTEIN ZNUA"/>
    <property type="match status" value="1"/>
</dbReference>
<accession>A0A7R8WXC4</accession>
<dbReference type="SUPFAM" id="SSF53807">
    <property type="entry name" value="Helical backbone' metal receptor"/>
    <property type="match status" value="1"/>
</dbReference>
<dbReference type="OrthoDB" id="448100at2759"/>
<protein>
    <submittedName>
        <fullName evidence="6">Uncharacterized protein</fullName>
    </submittedName>
</protein>
<dbReference type="Gene3D" id="3.40.50.1980">
    <property type="entry name" value="Nitrogenase molybdenum iron protein domain"/>
    <property type="match status" value="2"/>
</dbReference>
<dbReference type="EMBL" id="OB680765">
    <property type="protein sequence ID" value="CAD7236645.1"/>
    <property type="molecule type" value="Genomic_DNA"/>
</dbReference>
<keyword evidence="3 5" id="KW-0732">Signal</keyword>
<dbReference type="InterPro" id="IPR050492">
    <property type="entry name" value="Bact_metal-bind_prot9"/>
</dbReference>
<dbReference type="GO" id="GO:0046872">
    <property type="term" value="F:metal ion binding"/>
    <property type="evidence" value="ECO:0007669"/>
    <property type="project" value="InterPro"/>
</dbReference>
<name>A0A7R8WXC4_9CRUS</name>
<keyword evidence="2" id="KW-0813">Transport</keyword>
<dbReference type="PANTHER" id="PTHR42953">
    <property type="entry name" value="HIGH-AFFINITY ZINC UPTAKE SYSTEM PROTEIN ZNUA-RELATED"/>
    <property type="match status" value="1"/>
</dbReference>
<proteinExistence type="inferred from homology"/>
<evidence type="ECO:0000256" key="5">
    <source>
        <dbReference type="SAM" id="SignalP"/>
    </source>
</evidence>
<evidence type="ECO:0000256" key="4">
    <source>
        <dbReference type="SAM" id="MobiDB-lite"/>
    </source>
</evidence>
<evidence type="ECO:0000313" key="6">
    <source>
        <dbReference type="EMBL" id="CAD7236645.1"/>
    </source>
</evidence>